<dbReference type="AlphaFoldDB" id="A0A438CBH2"/>
<dbReference type="Pfam" id="PF12854">
    <property type="entry name" value="PPR_1"/>
    <property type="match status" value="1"/>
</dbReference>
<dbReference type="Pfam" id="PF13041">
    <property type="entry name" value="PPR_2"/>
    <property type="match status" value="2"/>
</dbReference>
<feature type="repeat" description="PPR" evidence="3">
    <location>
        <begin position="125"/>
        <end position="160"/>
    </location>
</feature>
<organism evidence="4 5">
    <name type="scientific">Vitis vinifera</name>
    <name type="common">Grape</name>
    <dbReference type="NCBI Taxonomy" id="29760"/>
    <lineage>
        <taxon>Eukaryota</taxon>
        <taxon>Viridiplantae</taxon>
        <taxon>Streptophyta</taxon>
        <taxon>Embryophyta</taxon>
        <taxon>Tracheophyta</taxon>
        <taxon>Spermatophyta</taxon>
        <taxon>Magnoliopsida</taxon>
        <taxon>eudicotyledons</taxon>
        <taxon>Gunneridae</taxon>
        <taxon>Pentapetalae</taxon>
        <taxon>rosids</taxon>
        <taxon>Vitales</taxon>
        <taxon>Vitaceae</taxon>
        <taxon>Viteae</taxon>
        <taxon>Vitis</taxon>
    </lineage>
</organism>
<dbReference type="Proteomes" id="UP000288805">
    <property type="component" value="Unassembled WGS sequence"/>
</dbReference>
<name>A0A438CBH2_VITVI</name>
<dbReference type="NCBIfam" id="TIGR00756">
    <property type="entry name" value="PPR"/>
    <property type="match status" value="7"/>
</dbReference>
<accession>A0A438CBH2</accession>
<dbReference type="InterPro" id="IPR002885">
    <property type="entry name" value="PPR_rpt"/>
</dbReference>
<comment type="caution">
    <text evidence="4">The sequence shown here is derived from an EMBL/GenBank/DDBJ whole genome shotgun (WGS) entry which is preliminary data.</text>
</comment>
<proteinExistence type="inferred from homology"/>
<evidence type="ECO:0000256" key="2">
    <source>
        <dbReference type="ARBA" id="ARBA00022737"/>
    </source>
</evidence>
<keyword evidence="2" id="KW-0677">Repeat</keyword>
<gene>
    <name evidence="4" type="primary">VvCHDh001080_2</name>
    <name evidence="4" type="ORF">CK203_115256</name>
</gene>
<feature type="repeat" description="PPR" evidence="3">
    <location>
        <begin position="223"/>
        <end position="257"/>
    </location>
</feature>
<comment type="similarity">
    <text evidence="1">Belongs to the PPR family. P subfamily.</text>
</comment>
<dbReference type="InterPro" id="IPR051240">
    <property type="entry name" value="Mito_RNA-Proc/Resp"/>
</dbReference>
<feature type="repeat" description="PPR" evidence="3">
    <location>
        <begin position="334"/>
        <end position="368"/>
    </location>
</feature>
<reference evidence="4 5" key="1">
    <citation type="journal article" date="2018" name="PLoS Genet.">
        <title>Population sequencing reveals clonal diversity and ancestral inbreeding in the grapevine cultivar Chardonnay.</title>
        <authorList>
            <person name="Roach M.J."/>
            <person name="Johnson D.L."/>
            <person name="Bohlmann J."/>
            <person name="van Vuuren H.J."/>
            <person name="Jones S.J."/>
            <person name="Pretorius I.S."/>
            <person name="Schmidt S.A."/>
            <person name="Borneman A.R."/>
        </authorList>
    </citation>
    <scope>NUCLEOTIDE SEQUENCE [LARGE SCALE GENOMIC DNA]</scope>
    <source>
        <strain evidence="5">cv. Chardonnay</strain>
        <tissue evidence="4">Leaf</tissue>
    </source>
</reference>
<dbReference type="PANTHER" id="PTHR47933:SF11">
    <property type="entry name" value="PENTATRICOPEPTIDE REPEAT-CONTAINING PROTEIN 2"/>
    <property type="match status" value="1"/>
</dbReference>
<evidence type="ECO:0000256" key="1">
    <source>
        <dbReference type="ARBA" id="ARBA00007626"/>
    </source>
</evidence>
<feature type="repeat" description="PPR" evidence="3">
    <location>
        <begin position="258"/>
        <end position="292"/>
    </location>
</feature>
<dbReference type="PROSITE" id="PS51375">
    <property type="entry name" value="PPR"/>
    <property type="match status" value="5"/>
</dbReference>
<evidence type="ECO:0000313" key="5">
    <source>
        <dbReference type="Proteomes" id="UP000288805"/>
    </source>
</evidence>
<dbReference type="InterPro" id="IPR011990">
    <property type="entry name" value="TPR-like_helical_dom_sf"/>
</dbReference>
<protein>
    <submittedName>
        <fullName evidence="4">Pentatricopeptide repeat-containing protein</fullName>
    </submittedName>
</protein>
<dbReference type="Gene3D" id="1.25.40.10">
    <property type="entry name" value="Tetratricopeptide repeat domain"/>
    <property type="match status" value="4"/>
</dbReference>
<dbReference type="Pfam" id="PF01535">
    <property type="entry name" value="PPR"/>
    <property type="match status" value="3"/>
</dbReference>
<sequence length="405" mass="45741">MGSKTVIKWSKQIGSAQVAQLIKAERDIQKAIVIFDSATAEYTNGFRHSHQTFSLMISRLVSANHFRLAEELLCRMKEEKCNITEDIFLSICRAYGRVHKPLDAVRLKLALRFYRYMREMGIPPSVASLNVLIKALCKNSGTMDAALRIFREMPNRGCPPDSYTYGTLINGLCRLGKIGEAKELFKEMETKACSPTVVTYTSLIHGLCQSKDLDSAIRRHLPNMITYSTLVHGLCKEGKLQEAVEILDRMKLQGLRPDAGLYGKIISGFCDICKFHEAANFLDEMVLGGISPNRLTWSLHVRIHNIVVQGLCTEHPNRAFQLYLSMRTRGISIDAKTFDSLVNYFCNKGDLHKAAHLVDEMVLDGCIPDEVTWNAVVCAFWDRRKVRESAELVQVELMGTFLNLE</sequence>
<evidence type="ECO:0000256" key="3">
    <source>
        <dbReference type="PROSITE-ProRule" id="PRU00708"/>
    </source>
</evidence>
<dbReference type="PANTHER" id="PTHR47933">
    <property type="entry name" value="PENTATRICOPEPTIDE REPEAT-CONTAINING PROTEIN 1, MITOCHONDRIAL"/>
    <property type="match status" value="1"/>
</dbReference>
<dbReference type="EMBL" id="QGNW01002353">
    <property type="protein sequence ID" value="RVW20590.1"/>
    <property type="molecule type" value="Genomic_DNA"/>
</dbReference>
<feature type="repeat" description="PPR" evidence="3">
    <location>
        <begin position="161"/>
        <end position="195"/>
    </location>
</feature>
<evidence type="ECO:0000313" key="4">
    <source>
        <dbReference type="EMBL" id="RVW20590.1"/>
    </source>
</evidence>